<dbReference type="GO" id="GO:0008010">
    <property type="term" value="F:structural constituent of chitin-based larval cuticle"/>
    <property type="evidence" value="ECO:0007669"/>
    <property type="project" value="TreeGrafter"/>
</dbReference>
<dbReference type="PANTHER" id="PTHR31927">
    <property type="entry name" value="FI07246P-RELATED-RELATED"/>
    <property type="match status" value="1"/>
</dbReference>
<feature type="chain" id="PRO_5028206709" evidence="1">
    <location>
        <begin position="16"/>
        <end position="545"/>
    </location>
</feature>
<proteinExistence type="predicted"/>
<feature type="domain" description="DUF243" evidence="2">
    <location>
        <begin position="397"/>
        <end position="494"/>
    </location>
</feature>
<dbReference type="GO" id="GO:0040003">
    <property type="term" value="P:chitin-based cuticle development"/>
    <property type="evidence" value="ECO:0007669"/>
    <property type="project" value="TreeGrafter"/>
</dbReference>
<evidence type="ECO:0000259" key="2">
    <source>
        <dbReference type="SMART" id="SM00690"/>
    </source>
</evidence>
<feature type="signal peptide" evidence="1">
    <location>
        <begin position="1"/>
        <end position="15"/>
    </location>
</feature>
<accession>A0A6P7GJ32</accession>
<evidence type="ECO:0000256" key="1">
    <source>
        <dbReference type="SAM" id="SignalP"/>
    </source>
</evidence>
<dbReference type="InParanoid" id="A0A6P7GJ32"/>
<keyword evidence="1" id="KW-0732">Signal</keyword>
<name>A0A6P7GJ32_DIAVI</name>
<dbReference type="PANTHER" id="PTHR31927:SF16">
    <property type="entry name" value="LP07342P"/>
    <property type="match status" value="1"/>
</dbReference>
<evidence type="ECO:0000313" key="3">
    <source>
        <dbReference type="RefSeq" id="XP_028149931.1"/>
    </source>
</evidence>
<dbReference type="SMART" id="SM00690">
    <property type="entry name" value="DM5"/>
    <property type="match status" value="1"/>
</dbReference>
<dbReference type="GO" id="GO:0062129">
    <property type="term" value="C:chitin-based extracellular matrix"/>
    <property type="evidence" value="ECO:0007669"/>
    <property type="project" value="TreeGrafter"/>
</dbReference>
<dbReference type="InterPro" id="IPR004145">
    <property type="entry name" value="DUF243"/>
</dbReference>
<dbReference type="Pfam" id="PF03103">
    <property type="entry name" value="DUF243"/>
    <property type="match status" value="1"/>
</dbReference>
<organism evidence="3">
    <name type="scientific">Diabrotica virgifera virgifera</name>
    <name type="common">western corn rootworm</name>
    <dbReference type="NCBI Taxonomy" id="50390"/>
    <lineage>
        <taxon>Eukaryota</taxon>
        <taxon>Metazoa</taxon>
        <taxon>Ecdysozoa</taxon>
        <taxon>Arthropoda</taxon>
        <taxon>Hexapoda</taxon>
        <taxon>Insecta</taxon>
        <taxon>Pterygota</taxon>
        <taxon>Neoptera</taxon>
        <taxon>Endopterygota</taxon>
        <taxon>Coleoptera</taxon>
        <taxon>Polyphaga</taxon>
        <taxon>Cucujiformia</taxon>
        <taxon>Chrysomeloidea</taxon>
        <taxon>Chrysomelidae</taxon>
        <taxon>Galerucinae</taxon>
        <taxon>Diabroticina</taxon>
        <taxon>Diabroticites</taxon>
        <taxon>Diabrotica</taxon>
    </lineage>
</organism>
<dbReference type="AlphaFoldDB" id="A0A6P7GJ32"/>
<protein>
    <submittedName>
        <fullName evidence="3">Uncharacterized protein LOC114343318</fullName>
    </submittedName>
</protein>
<gene>
    <name evidence="3" type="primary">LOC114343318</name>
</gene>
<reference evidence="3" key="1">
    <citation type="submission" date="2025-08" db="UniProtKB">
        <authorList>
            <consortium name="RefSeq"/>
        </authorList>
    </citation>
    <scope>IDENTIFICATION</scope>
    <source>
        <tissue evidence="3">Whole insect</tissue>
    </source>
</reference>
<dbReference type="RefSeq" id="XP_028149931.1">
    <property type="nucleotide sequence ID" value="XM_028294130.1"/>
</dbReference>
<sequence length="545" mass="59355">MRLLLLLGFILTVRAASRPLQTYFRSLPNHWFRGFGSTTAAPPTPFVEINGQPSSTPAPYLADNFQSINNRLSSDIRSDFGSTTSAPPTSFIELNQESVSTPSPLENEGLQASSTPFNLNSGLVYGQNLQNYGQNLQSYGQNLQSYGQNLLSYGQNLHGNLFNGFGSTTSAPPTSLVELNSESVSTPAPLESGGLQSGNIPFNLNNGLLSGQNINGNLLFNGFQSTTSAPPTSFVELNGQSVSTPAPFQNEAIQSSSIPFNVNNGLLSGFGSDVSNNLQSYGQNVNSNLLFDGFGSSTTSAPPANNEILSRFGSDISNIQQAGDNNAFYSTEGPVSSTSAPFDMRRLFLQDSSLFQSSPRLVPEISPIKIQGKTTGGSIYDTFGSNDEVIESQSEKPLITKNVYFFTAPEDEAVVKPRIYFEPTRKHVNVVYIKAPAAPSLGPIEITPPKQESPEKTVVYVLVKKPEEQKIIVKPGPTAKPANPDVFFINYKNEEEAQNALEELQSKEEVQQENQADELLNAHFDINPFKRKVSDKKVRKTRNFY</sequence>